<dbReference type="InterPro" id="IPR006517">
    <property type="entry name" value="Phage_terminase_lsu-like_C"/>
</dbReference>
<dbReference type="NCBIfam" id="TIGR01630">
    <property type="entry name" value="psiM2_ORF9"/>
    <property type="match status" value="1"/>
</dbReference>
<organism evidence="3">
    <name type="scientific">marine sediment metagenome</name>
    <dbReference type="NCBI Taxonomy" id="412755"/>
    <lineage>
        <taxon>unclassified sequences</taxon>
        <taxon>metagenomes</taxon>
        <taxon>ecological metagenomes</taxon>
    </lineage>
</organism>
<reference evidence="3" key="1">
    <citation type="journal article" date="2015" name="Nature">
        <title>Complex archaea that bridge the gap between prokaryotes and eukaryotes.</title>
        <authorList>
            <person name="Spang A."/>
            <person name="Saw J.H."/>
            <person name="Jorgensen S.L."/>
            <person name="Zaremba-Niedzwiedzka K."/>
            <person name="Martijn J."/>
            <person name="Lind A.E."/>
            <person name="van Eijk R."/>
            <person name="Schleper C."/>
            <person name="Guy L."/>
            <person name="Ettema T.J."/>
        </authorList>
    </citation>
    <scope>NUCLEOTIDE SEQUENCE</scope>
</reference>
<proteinExistence type="predicted"/>
<feature type="non-terminal residue" evidence="3">
    <location>
        <position position="1"/>
    </location>
</feature>
<evidence type="ECO:0000313" key="3">
    <source>
        <dbReference type="EMBL" id="KKL47181.1"/>
    </source>
</evidence>
<dbReference type="AlphaFoldDB" id="A0A0F9D0A9"/>
<comment type="caution">
    <text evidence="3">The sequence shown here is derived from an EMBL/GenBank/DDBJ whole genome shotgun (WGS) entry which is preliminary data.</text>
</comment>
<protein>
    <recommendedName>
        <fullName evidence="2">Terminase large subunit gp17-like C-terminal domain-containing protein</fullName>
    </recommendedName>
</protein>
<feature type="domain" description="Terminase large subunit gp17-like C-terminal" evidence="2">
    <location>
        <begin position="94"/>
        <end position="241"/>
    </location>
</feature>
<evidence type="ECO:0000259" key="2">
    <source>
        <dbReference type="Pfam" id="PF17289"/>
    </source>
</evidence>
<dbReference type="Pfam" id="PF17289">
    <property type="entry name" value="Terminase_6C"/>
    <property type="match status" value="1"/>
</dbReference>
<evidence type="ECO:0000256" key="1">
    <source>
        <dbReference type="ARBA" id="ARBA00022612"/>
    </source>
</evidence>
<accession>A0A0F9D0A9</accession>
<dbReference type="InterPro" id="IPR035421">
    <property type="entry name" value="Terminase_6C"/>
</dbReference>
<name>A0A0F9D0A9_9ZZZZ</name>
<gene>
    <name evidence="3" type="ORF">LCGC14_2338100</name>
</gene>
<keyword evidence="1" id="KW-1188">Viral release from host cell</keyword>
<dbReference type="EMBL" id="LAZR01033760">
    <property type="protein sequence ID" value="KKL47181.1"/>
    <property type="molecule type" value="Genomic_DNA"/>
</dbReference>
<sequence length="278" mass="30976">VKRTPGSNKWLIIELSAEAEKDDPLGRAIGEPLWPERYSSEALQGIKDTLGTYFWQSLYQQHPIPGGTNVANESWFPITDILPARSKLRKVRFWDLAATPGGGDYTSGTLVSEDIESGMFYVEDIRRFQKSARDVELTVRSTAEHDNHPITDVKILIEQEPGASGKALVDHYIHDVLREFICDGRRTTGDKFVRAQPFFAAAEAGKVRLLRGSWNQPFIDEILMFPDGDYDDQVDSTAGAYTDLITKRPRAGTWGREPKANAPAVPVGQLVTGATWGR</sequence>